<sequence length="279" mass="27847">MAAIGAQAGGVGVSLELLLALLALGIATGFLAGLLGIGGGMLLVPFLTALLQAKGVAEALAVKMAIATSMACIVATATSSLRAHHRRGAVRWDLVRGLAPGVVLGGLLSGAGLFAVLKGQVLAGGFAAFVGVSAWQMWRGAQPRPSRTMPAWPGQVAVGGGIGLLSGLVGAGGGFASVPFMAWCNVPIHQAVATSAALGLPIAAASTLGYVISGWNLPAALPGAWGYLYLPALACLMPVTVMMAPWGAKAAHALPIAQLKRAFALVLAALAAYMLTKAL</sequence>
<evidence type="ECO:0000256" key="1">
    <source>
        <dbReference type="ARBA" id="ARBA00004141"/>
    </source>
</evidence>
<keyword evidence="3 5" id="KW-1133">Transmembrane helix</keyword>
<organism evidence="6 7">
    <name type="scientific">Inhella crocodyli</name>
    <dbReference type="NCBI Taxonomy" id="2499851"/>
    <lineage>
        <taxon>Bacteria</taxon>
        <taxon>Pseudomonadati</taxon>
        <taxon>Pseudomonadota</taxon>
        <taxon>Betaproteobacteria</taxon>
        <taxon>Burkholderiales</taxon>
        <taxon>Sphaerotilaceae</taxon>
        <taxon>Inhella</taxon>
    </lineage>
</organism>
<feature type="transmembrane region" description="Helical" evidence="5">
    <location>
        <begin position="17"/>
        <end position="44"/>
    </location>
</feature>
<proteinExistence type="inferred from homology"/>
<evidence type="ECO:0000256" key="2">
    <source>
        <dbReference type="ARBA" id="ARBA00022692"/>
    </source>
</evidence>
<comment type="subcellular location">
    <subcellularLocation>
        <location evidence="5">Cell membrane</location>
        <topology evidence="5">Multi-pass membrane protein</topology>
    </subcellularLocation>
    <subcellularLocation>
        <location evidence="1">Membrane</location>
        <topology evidence="1">Multi-pass membrane protein</topology>
    </subcellularLocation>
</comment>
<evidence type="ECO:0000313" key="7">
    <source>
        <dbReference type="Proteomes" id="UP000288587"/>
    </source>
</evidence>
<gene>
    <name evidence="6" type="ORF">EOD73_03040</name>
</gene>
<dbReference type="OrthoDB" id="457670at2"/>
<feature type="transmembrane region" description="Helical" evidence="5">
    <location>
        <begin position="56"/>
        <end position="77"/>
    </location>
</feature>
<dbReference type="Pfam" id="PF01925">
    <property type="entry name" value="TauE"/>
    <property type="match status" value="1"/>
</dbReference>
<evidence type="ECO:0000256" key="5">
    <source>
        <dbReference type="RuleBase" id="RU363041"/>
    </source>
</evidence>
<dbReference type="EMBL" id="SACM01000001">
    <property type="protein sequence ID" value="RVT88003.1"/>
    <property type="molecule type" value="Genomic_DNA"/>
</dbReference>
<keyword evidence="5" id="KW-1003">Cell membrane</keyword>
<dbReference type="AlphaFoldDB" id="A0A437LS14"/>
<feature type="transmembrane region" description="Helical" evidence="5">
    <location>
        <begin position="191"/>
        <end position="212"/>
    </location>
</feature>
<accession>A0A437LS14</accession>
<feature type="transmembrane region" description="Helical" evidence="5">
    <location>
        <begin position="121"/>
        <end position="138"/>
    </location>
</feature>
<dbReference type="RefSeq" id="WP_127680735.1">
    <property type="nucleotide sequence ID" value="NZ_SACM01000001.1"/>
</dbReference>
<keyword evidence="2 5" id="KW-0812">Transmembrane</keyword>
<dbReference type="Proteomes" id="UP000288587">
    <property type="component" value="Unassembled WGS sequence"/>
</dbReference>
<feature type="transmembrane region" description="Helical" evidence="5">
    <location>
        <begin position="224"/>
        <end position="247"/>
    </location>
</feature>
<reference evidence="6 7" key="1">
    <citation type="submission" date="2019-01" db="EMBL/GenBank/DDBJ databases">
        <authorList>
            <person name="Chen W.-M."/>
        </authorList>
    </citation>
    <scope>NUCLEOTIDE SEQUENCE [LARGE SCALE GENOMIC DNA]</scope>
    <source>
        <strain evidence="6 7">CCP-18</strain>
    </source>
</reference>
<dbReference type="PANTHER" id="PTHR43483">
    <property type="entry name" value="MEMBRANE TRANSPORTER PROTEIN HI_0806-RELATED"/>
    <property type="match status" value="1"/>
</dbReference>
<keyword evidence="4 5" id="KW-0472">Membrane</keyword>
<evidence type="ECO:0000313" key="6">
    <source>
        <dbReference type="EMBL" id="RVT88003.1"/>
    </source>
</evidence>
<evidence type="ECO:0000256" key="4">
    <source>
        <dbReference type="ARBA" id="ARBA00023136"/>
    </source>
</evidence>
<dbReference type="InterPro" id="IPR002781">
    <property type="entry name" value="TM_pro_TauE-like"/>
</dbReference>
<dbReference type="PANTHER" id="PTHR43483:SF3">
    <property type="entry name" value="MEMBRANE TRANSPORTER PROTEIN HI_0806-RELATED"/>
    <property type="match status" value="1"/>
</dbReference>
<comment type="caution">
    <text evidence="6">The sequence shown here is derived from an EMBL/GenBank/DDBJ whole genome shotgun (WGS) entry which is preliminary data.</text>
</comment>
<feature type="transmembrane region" description="Helical" evidence="5">
    <location>
        <begin position="158"/>
        <end position="184"/>
    </location>
</feature>
<comment type="similarity">
    <text evidence="5">Belongs to the 4-toluene sulfonate uptake permease (TSUP) (TC 2.A.102) family.</text>
</comment>
<name>A0A437LS14_9BURK</name>
<evidence type="ECO:0000256" key="3">
    <source>
        <dbReference type="ARBA" id="ARBA00022989"/>
    </source>
</evidence>
<dbReference type="GO" id="GO:0005886">
    <property type="term" value="C:plasma membrane"/>
    <property type="evidence" value="ECO:0007669"/>
    <property type="project" value="UniProtKB-SubCell"/>
</dbReference>
<keyword evidence="7" id="KW-1185">Reference proteome</keyword>
<feature type="transmembrane region" description="Helical" evidence="5">
    <location>
        <begin position="97"/>
        <end position="116"/>
    </location>
</feature>
<feature type="transmembrane region" description="Helical" evidence="5">
    <location>
        <begin position="259"/>
        <end position="276"/>
    </location>
</feature>
<protein>
    <recommendedName>
        <fullName evidence="5">Probable membrane transporter protein</fullName>
    </recommendedName>
</protein>